<dbReference type="HOGENOM" id="CLU_3201980_0_0_5"/>
<dbReference type="EMBL" id="CP002382">
    <property type="protein sequence ID" value="AEP10298.1"/>
    <property type="molecule type" value="Genomic_DNA"/>
</dbReference>
<proteinExistence type="predicted"/>
<accession>G2KNQ3</accession>
<keyword evidence="2" id="KW-1185">Reference proteome</keyword>
<dbReference type="KEGG" id="mai:MICA_1990"/>
<dbReference type="AlphaFoldDB" id="G2KNQ3"/>
<sequence length="45" mass="4839">MAKNAVLKAAKGDRAALNFILSHMPTSELAEEFVLLVDPEDLGVL</sequence>
<reference evidence="1 2" key="1">
    <citation type="journal article" date="2011" name="BMC Genomics">
        <title>Genomic insights into an obligate epibiotic bacterial predator: Micavibrio aeruginosavorus ARL-13.</title>
        <authorList>
            <person name="Wang Z."/>
            <person name="Kadouri D."/>
            <person name="Wu M."/>
        </authorList>
    </citation>
    <scope>NUCLEOTIDE SEQUENCE [LARGE SCALE GENOMIC DNA]</scope>
    <source>
        <strain evidence="1 2">ARL-13</strain>
    </source>
</reference>
<name>G2KNQ3_MICAA</name>
<organism evidence="1 2">
    <name type="scientific">Micavibrio aeruginosavorus (strain ARL-13)</name>
    <dbReference type="NCBI Taxonomy" id="856793"/>
    <lineage>
        <taxon>Bacteria</taxon>
        <taxon>Pseudomonadati</taxon>
        <taxon>Bdellovibrionota</taxon>
        <taxon>Bdellovibrionia</taxon>
        <taxon>Bdellovibrionales</taxon>
        <taxon>Pseudobdellovibrionaceae</taxon>
        <taxon>Micavibrio</taxon>
    </lineage>
</organism>
<evidence type="ECO:0000313" key="1">
    <source>
        <dbReference type="EMBL" id="AEP10298.1"/>
    </source>
</evidence>
<gene>
    <name evidence="1" type="ordered locus">MICA_1990</name>
</gene>
<dbReference type="Proteomes" id="UP000009286">
    <property type="component" value="Chromosome"/>
</dbReference>
<evidence type="ECO:0000313" key="2">
    <source>
        <dbReference type="Proteomes" id="UP000009286"/>
    </source>
</evidence>
<protein>
    <submittedName>
        <fullName evidence="1">Uncharacterized protein</fullName>
    </submittedName>
</protein>